<sequence length="171" mass="19231">MKLSTKHNILAVSIGVVYLWFGALKFFPDLSPAEGLAKSTIHMLTFGLIPDTVSIVLLALWETTIGVFLIFNLWRRTMAVLALVHMVFTFAPLLFFPEQAFGEGPLYLTLVGQYIFKNLIIIAALLNLVDFSAENIKNKLKLKYPILSLVDLNRLGVIGERTHQKNLKKSK</sequence>
<feature type="transmembrane region" description="Helical" evidence="5">
    <location>
        <begin position="115"/>
        <end position="133"/>
    </location>
</feature>
<feature type="transmembrane region" description="Helical" evidence="5">
    <location>
        <begin position="48"/>
        <end position="71"/>
    </location>
</feature>
<comment type="caution">
    <text evidence="6">The sequence shown here is derived from an EMBL/GenBank/DDBJ whole genome shotgun (WGS) entry which is preliminary data.</text>
</comment>
<feature type="transmembrane region" description="Helical" evidence="5">
    <location>
        <begin position="9"/>
        <end position="28"/>
    </location>
</feature>
<feature type="transmembrane region" description="Helical" evidence="5">
    <location>
        <begin position="78"/>
        <end position="95"/>
    </location>
</feature>
<dbReference type="RefSeq" id="WP_136566819.1">
    <property type="nucleotide sequence ID" value="NZ_SNTZ01000006.1"/>
</dbReference>
<evidence type="ECO:0000313" key="6">
    <source>
        <dbReference type="EMBL" id="THV58741.1"/>
    </source>
</evidence>
<dbReference type="GO" id="GO:0016020">
    <property type="term" value="C:membrane"/>
    <property type="evidence" value="ECO:0007669"/>
    <property type="project" value="UniProtKB-SubCell"/>
</dbReference>
<evidence type="ECO:0000256" key="4">
    <source>
        <dbReference type="ARBA" id="ARBA00023136"/>
    </source>
</evidence>
<keyword evidence="7" id="KW-1185">Reference proteome</keyword>
<organism evidence="6 7">
    <name type="scientific">Flagellimonas alvinocaridis</name>
    <dbReference type="NCBI Taxonomy" id="2530200"/>
    <lineage>
        <taxon>Bacteria</taxon>
        <taxon>Pseudomonadati</taxon>
        <taxon>Bacteroidota</taxon>
        <taxon>Flavobacteriia</taxon>
        <taxon>Flavobacteriales</taxon>
        <taxon>Flavobacteriaceae</taxon>
        <taxon>Flagellimonas</taxon>
    </lineage>
</organism>
<dbReference type="Proteomes" id="UP000310406">
    <property type="component" value="Unassembled WGS sequence"/>
</dbReference>
<dbReference type="AlphaFoldDB" id="A0A4S8RM70"/>
<reference evidence="6 7" key="1">
    <citation type="submission" date="2019-03" db="EMBL/GenBank/DDBJ databases">
        <title>Muricauda SCR12 sp.nov, a marine bacterium isolated from Pacific Ocean:the Okinawa trough.</title>
        <authorList>
            <person name="Liu L."/>
        </authorList>
    </citation>
    <scope>NUCLEOTIDE SEQUENCE [LARGE SCALE GENOMIC DNA]</scope>
    <source>
        <strain evidence="6 7">SCR12</strain>
    </source>
</reference>
<evidence type="ECO:0000256" key="2">
    <source>
        <dbReference type="ARBA" id="ARBA00022692"/>
    </source>
</evidence>
<dbReference type="EMBL" id="SNTZ01000006">
    <property type="protein sequence ID" value="THV58741.1"/>
    <property type="molecule type" value="Genomic_DNA"/>
</dbReference>
<dbReference type="OrthoDB" id="265224at2"/>
<dbReference type="Pfam" id="PF07681">
    <property type="entry name" value="DoxX"/>
    <property type="match status" value="1"/>
</dbReference>
<evidence type="ECO:0000256" key="1">
    <source>
        <dbReference type="ARBA" id="ARBA00004141"/>
    </source>
</evidence>
<proteinExistence type="predicted"/>
<keyword evidence="4 5" id="KW-0472">Membrane</keyword>
<dbReference type="InterPro" id="IPR032808">
    <property type="entry name" value="DoxX"/>
</dbReference>
<accession>A0A4S8RM70</accession>
<evidence type="ECO:0000313" key="7">
    <source>
        <dbReference type="Proteomes" id="UP000310406"/>
    </source>
</evidence>
<gene>
    <name evidence="6" type="ORF">EZV76_12090</name>
</gene>
<comment type="subcellular location">
    <subcellularLocation>
        <location evidence="1">Membrane</location>
        <topology evidence="1">Multi-pass membrane protein</topology>
    </subcellularLocation>
</comment>
<keyword evidence="3 5" id="KW-1133">Transmembrane helix</keyword>
<keyword evidence="2 5" id="KW-0812">Transmembrane</keyword>
<name>A0A4S8RM70_9FLAO</name>
<evidence type="ECO:0000256" key="5">
    <source>
        <dbReference type="SAM" id="Phobius"/>
    </source>
</evidence>
<evidence type="ECO:0000256" key="3">
    <source>
        <dbReference type="ARBA" id="ARBA00022989"/>
    </source>
</evidence>
<protein>
    <submittedName>
        <fullName evidence="6">DoxX family protein</fullName>
    </submittedName>
</protein>